<keyword evidence="3" id="KW-1185">Reference proteome</keyword>
<organism evidence="2 3">
    <name type="scientific">Martelella mediterranea DSM 17316</name>
    <dbReference type="NCBI Taxonomy" id="1122214"/>
    <lineage>
        <taxon>Bacteria</taxon>
        <taxon>Pseudomonadati</taxon>
        <taxon>Pseudomonadota</taxon>
        <taxon>Alphaproteobacteria</taxon>
        <taxon>Hyphomicrobiales</taxon>
        <taxon>Aurantimonadaceae</taxon>
        <taxon>Martelella</taxon>
    </lineage>
</organism>
<reference evidence="2 3" key="1">
    <citation type="submission" date="2017-03" db="EMBL/GenBank/DDBJ databases">
        <title>Foreign affairs: Plasmid Transfer between Roseobacters and Rhizobia.</title>
        <authorList>
            <person name="Bartling P."/>
            <person name="Bunk B."/>
            <person name="Overmann J."/>
            <person name="Brinkmann H."/>
            <person name="Petersen J."/>
        </authorList>
    </citation>
    <scope>NUCLEOTIDE SEQUENCE [LARGE SCALE GENOMIC DNA]</scope>
    <source>
        <strain evidence="2 3">MACL11</strain>
    </source>
</reference>
<proteinExistence type="predicted"/>
<feature type="transmembrane region" description="Helical" evidence="1">
    <location>
        <begin position="6"/>
        <end position="25"/>
    </location>
</feature>
<accession>A0A1U9YXV4</accession>
<dbReference type="KEGG" id="mmed:Mame_00891"/>
<feature type="transmembrane region" description="Helical" evidence="1">
    <location>
        <begin position="37"/>
        <end position="54"/>
    </location>
</feature>
<gene>
    <name evidence="2" type="ORF">Mame_00891</name>
</gene>
<keyword evidence="1" id="KW-1133">Transmembrane helix</keyword>
<feature type="transmembrane region" description="Helical" evidence="1">
    <location>
        <begin position="100"/>
        <end position="120"/>
    </location>
</feature>
<name>A0A1U9YXV4_9HYPH</name>
<dbReference type="OrthoDB" id="7916474at2"/>
<dbReference type="eggNOG" id="ENOG50315S9">
    <property type="taxonomic scope" value="Bacteria"/>
</dbReference>
<dbReference type="Pfam" id="PF20327">
    <property type="entry name" value="DUF6622"/>
    <property type="match status" value="1"/>
</dbReference>
<dbReference type="STRING" id="1122214.Mame_00891"/>
<dbReference type="RefSeq" id="WP_018067474.1">
    <property type="nucleotide sequence ID" value="NZ_AQWH01000042.1"/>
</dbReference>
<evidence type="ECO:0000313" key="2">
    <source>
        <dbReference type="EMBL" id="AQZ50266.1"/>
    </source>
</evidence>
<feature type="transmembrane region" description="Helical" evidence="1">
    <location>
        <begin position="60"/>
        <end position="80"/>
    </location>
</feature>
<dbReference type="Proteomes" id="UP000191135">
    <property type="component" value="Chromosome"/>
</dbReference>
<evidence type="ECO:0008006" key="4">
    <source>
        <dbReference type="Google" id="ProtNLM"/>
    </source>
</evidence>
<sequence length="170" mass="18268">MFIDIITGTPLYVWLILALLVYRGVKRLYPRDVHLRAFVILPLLFLFLAGHRLATLDYTHAVFVGLVGGLVVGALLTVMLRPQDRLSYAGGDSAHVEGEWHTLAMVLALFAALYAQNAGLAVNPALANNVPFMLAVNAVIGIATGFSTARAVAYLLKVKRLAGAGESAPR</sequence>
<protein>
    <recommendedName>
        <fullName evidence="4">DUF1453 domain-containing protein</fullName>
    </recommendedName>
</protein>
<feature type="transmembrane region" description="Helical" evidence="1">
    <location>
        <begin position="132"/>
        <end position="156"/>
    </location>
</feature>
<dbReference type="InterPro" id="IPR046730">
    <property type="entry name" value="DUF6622"/>
</dbReference>
<keyword evidence="1" id="KW-0472">Membrane</keyword>
<evidence type="ECO:0000256" key="1">
    <source>
        <dbReference type="SAM" id="Phobius"/>
    </source>
</evidence>
<keyword evidence="1" id="KW-0812">Transmembrane</keyword>
<evidence type="ECO:0000313" key="3">
    <source>
        <dbReference type="Proteomes" id="UP000191135"/>
    </source>
</evidence>
<dbReference type="EMBL" id="CP020330">
    <property type="protein sequence ID" value="AQZ50266.1"/>
    <property type="molecule type" value="Genomic_DNA"/>
</dbReference>
<dbReference type="AlphaFoldDB" id="A0A1U9YXV4"/>